<keyword evidence="1" id="KW-1133">Transmembrane helix</keyword>
<protein>
    <submittedName>
        <fullName evidence="2">Uncharacterized protein</fullName>
    </submittedName>
</protein>
<proteinExistence type="predicted"/>
<organism evidence="2 3">
    <name type="scientific">Handroanthus impetiginosus</name>
    <dbReference type="NCBI Taxonomy" id="429701"/>
    <lineage>
        <taxon>Eukaryota</taxon>
        <taxon>Viridiplantae</taxon>
        <taxon>Streptophyta</taxon>
        <taxon>Embryophyta</taxon>
        <taxon>Tracheophyta</taxon>
        <taxon>Spermatophyta</taxon>
        <taxon>Magnoliopsida</taxon>
        <taxon>eudicotyledons</taxon>
        <taxon>Gunneridae</taxon>
        <taxon>Pentapetalae</taxon>
        <taxon>asterids</taxon>
        <taxon>lamiids</taxon>
        <taxon>Lamiales</taxon>
        <taxon>Bignoniaceae</taxon>
        <taxon>Crescentiina</taxon>
        <taxon>Tabebuia alliance</taxon>
        <taxon>Handroanthus</taxon>
    </lineage>
</organism>
<dbReference type="Proteomes" id="UP000231279">
    <property type="component" value="Unassembled WGS sequence"/>
</dbReference>
<comment type="caution">
    <text evidence="2">The sequence shown here is derived from an EMBL/GenBank/DDBJ whole genome shotgun (WGS) entry which is preliminary data.</text>
</comment>
<keyword evidence="1" id="KW-0812">Transmembrane</keyword>
<dbReference type="EMBL" id="NKXS01001674">
    <property type="protein sequence ID" value="PIN17417.1"/>
    <property type="molecule type" value="Genomic_DNA"/>
</dbReference>
<keyword evidence="3" id="KW-1185">Reference proteome</keyword>
<sequence length="134" mass="14623">MYELLKCIRGGLSNIVSVRGVFGLKSVEEDALTDAQRPHTRSRACSSARNAVQSVCACLQAHTATSKFAPATITGRPREADQNALETIQGTSCYSFCTSGLLIISFIMCILMPICSINVLLDFQLLTYKYILPI</sequence>
<keyword evidence="1" id="KW-0472">Membrane</keyword>
<accession>A0A2G9HIR2</accession>
<gene>
    <name evidence="2" type="ORF">CDL12_09933</name>
</gene>
<evidence type="ECO:0000256" key="1">
    <source>
        <dbReference type="SAM" id="Phobius"/>
    </source>
</evidence>
<evidence type="ECO:0000313" key="2">
    <source>
        <dbReference type="EMBL" id="PIN17417.1"/>
    </source>
</evidence>
<feature type="transmembrane region" description="Helical" evidence="1">
    <location>
        <begin position="101"/>
        <end position="121"/>
    </location>
</feature>
<evidence type="ECO:0000313" key="3">
    <source>
        <dbReference type="Proteomes" id="UP000231279"/>
    </source>
</evidence>
<dbReference type="AlphaFoldDB" id="A0A2G9HIR2"/>
<name>A0A2G9HIR2_9LAMI</name>
<reference evidence="3" key="1">
    <citation type="journal article" date="2018" name="Gigascience">
        <title>Genome assembly of the Pink Ipe (Handroanthus impetiginosus, Bignoniaceae), a highly valued, ecologically keystone Neotropical timber forest tree.</title>
        <authorList>
            <person name="Silva-Junior O.B."/>
            <person name="Grattapaglia D."/>
            <person name="Novaes E."/>
            <person name="Collevatti R.G."/>
        </authorList>
    </citation>
    <scope>NUCLEOTIDE SEQUENCE [LARGE SCALE GENOMIC DNA]</scope>
    <source>
        <strain evidence="3">cv. UFG-1</strain>
    </source>
</reference>
<dbReference type="OrthoDB" id="913052at2759"/>